<dbReference type="SUPFAM" id="SSF46785">
    <property type="entry name" value="Winged helix' DNA-binding domain"/>
    <property type="match status" value="1"/>
</dbReference>
<dbReference type="GO" id="GO:0003700">
    <property type="term" value="F:DNA-binding transcription factor activity"/>
    <property type="evidence" value="ECO:0007669"/>
    <property type="project" value="InterPro"/>
</dbReference>
<gene>
    <name evidence="4" type="ORF">A7J15_03430</name>
</gene>
<evidence type="ECO:0000256" key="1">
    <source>
        <dbReference type="ARBA" id="ARBA00023015"/>
    </source>
</evidence>
<keyword evidence="5" id="KW-1185">Reference proteome</keyword>
<dbReference type="PANTHER" id="PTHR43537:SF24">
    <property type="entry name" value="GLUCONATE OPERON TRANSCRIPTIONAL REPRESSOR"/>
    <property type="match status" value="1"/>
</dbReference>
<dbReference type="STRING" id="904291.A7J15_03430"/>
<dbReference type="InterPro" id="IPR008920">
    <property type="entry name" value="TF_FadR/GntR_C"/>
</dbReference>
<dbReference type="RefSeq" id="WP_067024515.1">
    <property type="nucleotide sequence ID" value="NZ_CP038256.1"/>
</dbReference>
<name>A0A1B9NDC8_9MICO</name>
<dbReference type="GO" id="GO:0003677">
    <property type="term" value="F:DNA binding"/>
    <property type="evidence" value="ECO:0007669"/>
    <property type="project" value="UniProtKB-KW"/>
</dbReference>
<dbReference type="InterPro" id="IPR036390">
    <property type="entry name" value="WH_DNA-bd_sf"/>
</dbReference>
<reference evidence="4 5" key="1">
    <citation type="submission" date="2016-05" db="EMBL/GenBank/DDBJ databases">
        <authorList>
            <person name="Lavstsen T."/>
            <person name="Jespersen J.S."/>
        </authorList>
    </citation>
    <scope>NUCLEOTIDE SEQUENCE [LARGE SCALE GENOMIC DNA]</scope>
    <source>
        <strain evidence="4 5">YLB-01</strain>
    </source>
</reference>
<comment type="caution">
    <text evidence="4">The sequence shown here is derived from an EMBL/GenBank/DDBJ whole genome shotgun (WGS) entry which is preliminary data.</text>
</comment>
<sequence>MDDRRQPGLDTGVQRTVFRPVRAGQKLEDTVARLVQAIRLGVVPPGQALPPERELAKQLRVSRDLLREAIRELSAAGVLESRRGRYGGTFVRDHAPQSTGLAAVDATQLDHVLGLRRVLEGGAAREAAARSLPPDQAERLQLAHRAVRGSRNDYRRLDTLLHLQIAQASGMPALAGAVAENRAQVNAWLDTFPLLPGNIDHSDAQHERIIGAIMAGRPDAAQDAMLEHLSGTEALLRGFLS</sequence>
<keyword evidence="2" id="KW-0238">DNA-binding</keyword>
<dbReference type="Gene3D" id="1.10.10.10">
    <property type="entry name" value="Winged helix-like DNA-binding domain superfamily/Winged helix DNA-binding domain"/>
    <property type="match status" value="1"/>
</dbReference>
<organism evidence="4 5">
    <name type="scientific">Microbacterium sediminis</name>
    <dbReference type="NCBI Taxonomy" id="904291"/>
    <lineage>
        <taxon>Bacteria</taxon>
        <taxon>Bacillati</taxon>
        <taxon>Actinomycetota</taxon>
        <taxon>Actinomycetes</taxon>
        <taxon>Micrococcales</taxon>
        <taxon>Microbacteriaceae</taxon>
        <taxon>Microbacterium</taxon>
    </lineage>
</organism>
<dbReference type="SMART" id="SM00895">
    <property type="entry name" value="FCD"/>
    <property type="match status" value="1"/>
</dbReference>
<dbReference type="SMART" id="SM00345">
    <property type="entry name" value="HTH_GNTR"/>
    <property type="match status" value="1"/>
</dbReference>
<dbReference type="InterPro" id="IPR036388">
    <property type="entry name" value="WH-like_DNA-bd_sf"/>
</dbReference>
<dbReference type="CDD" id="cd07377">
    <property type="entry name" value="WHTH_GntR"/>
    <property type="match status" value="1"/>
</dbReference>
<dbReference type="Gene3D" id="1.20.120.530">
    <property type="entry name" value="GntR ligand-binding domain-like"/>
    <property type="match status" value="1"/>
</dbReference>
<evidence type="ECO:0000256" key="3">
    <source>
        <dbReference type="ARBA" id="ARBA00023163"/>
    </source>
</evidence>
<keyword evidence="1" id="KW-0805">Transcription regulation</keyword>
<dbReference type="PRINTS" id="PR00035">
    <property type="entry name" value="HTHGNTR"/>
</dbReference>
<dbReference type="AlphaFoldDB" id="A0A1B9NDC8"/>
<dbReference type="Proteomes" id="UP000093355">
    <property type="component" value="Unassembled WGS sequence"/>
</dbReference>
<dbReference type="PANTHER" id="PTHR43537">
    <property type="entry name" value="TRANSCRIPTIONAL REGULATOR, GNTR FAMILY"/>
    <property type="match status" value="1"/>
</dbReference>
<accession>A0A1B9NDC8</accession>
<evidence type="ECO:0000256" key="2">
    <source>
        <dbReference type="ARBA" id="ARBA00023125"/>
    </source>
</evidence>
<dbReference type="Pfam" id="PF07729">
    <property type="entry name" value="FCD"/>
    <property type="match status" value="1"/>
</dbReference>
<dbReference type="InterPro" id="IPR011711">
    <property type="entry name" value="GntR_C"/>
</dbReference>
<evidence type="ECO:0000313" key="5">
    <source>
        <dbReference type="Proteomes" id="UP000093355"/>
    </source>
</evidence>
<dbReference type="EMBL" id="LXMD01000021">
    <property type="protein sequence ID" value="OCG74602.1"/>
    <property type="molecule type" value="Genomic_DNA"/>
</dbReference>
<proteinExistence type="predicted"/>
<dbReference type="OrthoDB" id="9784718at2"/>
<protein>
    <submittedName>
        <fullName evidence="4">GntR family transcriptional regulator</fullName>
    </submittedName>
</protein>
<dbReference type="InterPro" id="IPR000524">
    <property type="entry name" value="Tscrpt_reg_HTH_GntR"/>
</dbReference>
<evidence type="ECO:0000313" key="4">
    <source>
        <dbReference type="EMBL" id="OCG74602.1"/>
    </source>
</evidence>
<dbReference type="SUPFAM" id="SSF48008">
    <property type="entry name" value="GntR ligand-binding domain-like"/>
    <property type="match status" value="1"/>
</dbReference>
<keyword evidence="3" id="KW-0804">Transcription</keyword>
<dbReference type="Pfam" id="PF00392">
    <property type="entry name" value="GntR"/>
    <property type="match status" value="1"/>
</dbReference>
<dbReference type="PROSITE" id="PS50949">
    <property type="entry name" value="HTH_GNTR"/>
    <property type="match status" value="1"/>
</dbReference>